<sequence>MWIVKGSSTELTHHITENFLSMDVPFAKVSPKLLVVSNNDLLCELIKHDGWAAMPEEYMYSYIESGQLVEVKLKEMRDSRLISLNVFFPIGKDDQVVYSDAIAWIVEIARASLK</sequence>
<evidence type="ECO:0008006" key="3">
    <source>
        <dbReference type="Google" id="ProtNLM"/>
    </source>
</evidence>
<evidence type="ECO:0000313" key="1">
    <source>
        <dbReference type="EMBL" id="ODS05126.1"/>
    </source>
</evidence>
<gene>
    <name evidence="1" type="ORF">VSF3289_04267</name>
</gene>
<accession>A0A1E3WH54</accession>
<comment type="caution">
    <text evidence="1">The sequence shown here is derived from an EMBL/GenBank/DDBJ whole genome shotgun (WGS) entry which is preliminary data.</text>
</comment>
<dbReference type="Gene3D" id="3.40.190.290">
    <property type="match status" value="1"/>
</dbReference>
<dbReference type="Proteomes" id="UP000095131">
    <property type="component" value="Unassembled WGS sequence"/>
</dbReference>
<reference evidence="1 2" key="1">
    <citation type="submission" date="2016-08" db="EMBL/GenBank/DDBJ databases">
        <title>Genome sequencing of Vibrio scophthalmi strain FP3289, an isolated from Paralichthys olivaceus.</title>
        <authorList>
            <person name="Han H.-J."/>
        </authorList>
    </citation>
    <scope>NUCLEOTIDE SEQUENCE [LARGE SCALE GENOMIC DNA]</scope>
    <source>
        <strain evidence="1 2">FP3289</strain>
    </source>
</reference>
<dbReference type="RefSeq" id="WP_069448099.1">
    <property type="nucleotide sequence ID" value="NZ_MDCJ01000007.1"/>
</dbReference>
<dbReference type="AlphaFoldDB" id="A0A1E3WH54"/>
<proteinExistence type="predicted"/>
<dbReference type="PATRIC" id="fig|45658.8.peg.4249"/>
<protein>
    <recommendedName>
        <fullName evidence="3">LysR substrate-binding domain-containing protein</fullName>
    </recommendedName>
</protein>
<organism evidence="1 2">
    <name type="scientific">Vibrio scophthalmi</name>
    <dbReference type="NCBI Taxonomy" id="45658"/>
    <lineage>
        <taxon>Bacteria</taxon>
        <taxon>Pseudomonadati</taxon>
        <taxon>Pseudomonadota</taxon>
        <taxon>Gammaproteobacteria</taxon>
        <taxon>Vibrionales</taxon>
        <taxon>Vibrionaceae</taxon>
        <taxon>Vibrio</taxon>
    </lineage>
</organism>
<evidence type="ECO:0000313" key="2">
    <source>
        <dbReference type="Proteomes" id="UP000095131"/>
    </source>
</evidence>
<name>A0A1E3WH54_9VIBR</name>
<dbReference type="EMBL" id="MDCJ01000007">
    <property type="protein sequence ID" value="ODS05126.1"/>
    <property type="molecule type" value="Genomic_DNA"/>
</dbReference>